<sequence>MSAMYERGDIVSDTEDVFLSHLPPDTPVFQYNPQCDLQSLMPPVSPHDCFVVIKAFPSKALDELDEQLPGRLDYSLSLQTLILKMPCHPHEEAASRFEYLLMRLAEQMMATRRISCLGATRIDGEDRKKQADRAWSPIRQGHRFPTVALEVEYSQTAEKLQRDIAWWLLESKGRMRMGITINIKRGSGNIEIKSWVPAMSFPQHASTASQVAQRILMKRGGNGQEPTIQGGDLIIPFQYLFLNEPREGEGDFVFTQDMLLHDIAELIWAAIDEGNA</sequence>
<organism evidence="1 2">
    <name type="scientific">Penicillium desertorum</name>
    <dbReference type="NCBI Taxonomy" id="1303715"/>
    <lineage>
        <taxon>Eukaryota</taxon>
        <taxon>Fungi</taxon>
        <taxon>Dikarya</taxon>
        <taxon>Ascomycota</taxon>
        <taxon>Pezizomycotina</taxon>
        <taxon>Eurotiomycetes</taxon>
        <taxon>Eurotiomycetidae</taxon>
        <taxon>Eurotiales</taxon>
        <taxon>Aspergillaceae</taxon>
        <taxon>Penicillium</taxon>
    </lineage>
</organism>
<protein>
    <submittedName>
        <fullName evidence="1">Uncharacterized protein</fullName>
    </submittedName>
</protein>
<reference evidence="1" key="1">
    <citation type="submission" date="2022-12" db="EMBL/GenBank/DDBJ databases">
        <authorList>
            <person name="Petersen C."/>
        </authorList>
    </citation>
    <scope>NUCLEOTIDE SEQUENCE</scope>
    <source>
        <strain evidence="1">IBT 17660</strain>
    </source>
</reference>
<accession>A0A9X0BIR6</accession>
<proteinExistence type="predicted"/>
<keyword evidence="2" id="KW-1185">Reference proteome</keyword>
<comment type="caution">
    <text evidence="1">The sequence shown here is derived from an EMBL/GenBank/DDBJ whole genome shotgun (WGS) entry which is preliminary data.</text>
</comment>
<gene>
    <name evidence="1" type="ORF">N7530_010045</name>
</gene>
<dbReference type="EMBL" id="JAPWDO010000006">
    <property type="protein sequence ID" value="KAJ5466258.1"/>
    <property type="molecule type" value="Genomic_DNA"/>
</dbReference>
<name>A0A9X0BIR6_9EURO</name>
<dbReference type="AlphaFoldDB" id="A0A9X0BIR6"/>
<dbReference type="Proteomes" id="UP001147760">
    <property type="component" value="Unassembled WGS sequence"/>
</dbReference>
<reference evidence="1" key="2">
    <citation type="journal article" date="2023" name="IMA Fungus">
        <title>Comparative genomic study of the Penicillium genus elucidates a diverse pangenome and 15 lateral gene transfer events.</title>
        <authorList>
            <person name="Petersen C."/>
            <person name="Sorensen T."/>
            <person name="Nielsen M.R."/>
            <person name="Sondergaard T.E."/>
            <person name="Sorensen J.L."/>
            <person name="Fitzpatrick D.A."/>
            <person name="Frisvad J.C."/>
            <person name="Nielsen K.L."/>
        </authorList>
    </citation>
    <scope>NUCLEOTIDE SEQUENCE</scope>
    <source>
        <strain evidence="1">IBT 17660</strain>
    </source>
</reference>
<evidence type="ECO:0000313" key="2">
    <source>
        <dbReference type="Proteomes" id="UP001147760"/>
    </source>
</evidence>
<evidence type="ECO:0000313" key="1">
    <source>
        <dbReference type="EMBL" id="KAJ5466258.1"/>
    </source>
</evidence>
<dbReference type="OrthoDB" id="76567at2759"/>